<feature type="region of interest" description="Disordered" evidence="1">
    <location>
        <begin position="1"/>
        <end position="22"/>
    </location>
</feature>
<dbReference type="Proteomes" id="UP000241956">
    <property type="component" value="Segment"/>
</dbReference>
<keyword evidence="2" id="KW-0472">Membrane</keyword>
<name>A0A2P1JRH5_9CAUD</name>
<keyword evidence="2" id="KW-1133">Transmembrane helix</keyword>
<keyword evidence="2" id="KW-0812">Transmembrane</keyword>
<accession>A0A2P1JRH5</accession>
<dbReference type="RefSeq" id="YP_010665321.1">
    <property type="nucleotide sequence ID" value="NC_070934.1"/>
</dbReference>
<dbReference type="KEGG" id="vg:77941386"/>
<reference evidence="3 4" key="1">
    <citation type="submission" date="2018-02" db="EMBL/GenBank/DDBJ databases">
        <authorList>
            <person name="Borochov A."/>
            <person name="Gil C.E."/>
            <person name="Green C.A."/>
            <person name="Jean P.M."/>
            <person name="Kim K."/>
            <person name="Kwun D."/>
            <person name="Lee D."/>
            <person name="Lochan S."/>
            <person name="Mansoor S.A."/>
            <person name="Obregon B.R.Y.A.N."/>
            <person name="Parra P.A."/>
            <person name="Ramdihal J.D."/>
            <person name="Sahadeo J."/>
            <person name="Sohail M."/>
            <person name="Talavera L."/>
            <person name="Velarde S."/>
            <person name="Vera M."/>
            <person name="Wong H."/>
            <person name="Xue J."/>
            <person name="Golebiewska U.P."/>
            <person name="Garlena R.A."/>
            <person name="Russell D.A."/>
            <person name="Pope W.H."/>
            <person name="Jacobs-Sera D."/>
            <person name="Hatfull G.F."/>
        </authorList>
    </citation>
    <scope>NUCLEOTIDE SEQUENCE [LARGE SCALE GENOMIC DNA]</scope>
</reference>
<organism evidence="3 4">
    <name type="scientific">Mycobacterium phage Jeon</name>
    <dbReference type="NCBI Taxonomy" id="2108123"/>
    <lineage>
        <taxon>Viruses</taxon>
        <taxon>Duplodnaviria</taxon>
        <taxon>Heunggongvirae</taxon>
        <taxon>Uroviricota</taxon>
        <taxon>Caudoviricetes</taxon>
        <taxon>Northamptonvirus</taxon>
        <taxon>Northamptonvirus jeon</taxon>
    </lineage>
</organism>
<sequence>MTKPQSYYTATSSATAGPADPNASGRAKAYAVLSGLLGLVPVLSVFGVITGDQGTAIGNAVQAILGLLGAFGLGIAAKKTSTQVKEGTFDPAPQLPAVPALEQLAILRDQAAAEVERNVAAAQAGVDAIQASATAVAQSIGVPTQVTGIANAGTDLVQQLIERVGRQGR</sequence>
<evidence type="ECO:0000256" key="2">
    <source>
        <dbReference type="SAM" id="Phobius"/>
    </source>
</evidence>
<evidence type="ECO:0000313" key="3">
    <source>
        <dbReference type="EMBL" id="AVO21740.1"/>
    </source>
</evidence>
<dbReference type="EMBL" id="MH001450">
    <property type="protein sequence ID" value="AVO21740.1"/>
    <property type="molecule type" value="Genomic_DNA"/>
</dbReference>
<evidence type="ECO:0000256" key="1">
    <source>
        <dbReference type="SAM" id="MobiDB-lite"/>
    </source>
</evidence>
<evidence type="ECO:0000313" key="4">
    <source>
        <dbReference type="Proteomes" id="UP000241956"/>
    </source>
</evidence>
<dbReference type="GeneID" id="77941386"/>
<gene>
    <name evidence="3" type="primary">37</name>
    <name evidence="3" type="ORF">SEA_JEON_37</name>
</gene>
<keyword evidence="4" id="KW-1185">Reference proteome</keyword>
<protein>
    <submittedName>
        <fullName evidence="3">Holin</fullName>
    </submittedName>
</protein>
<feature type="transmembrane region" description="Helical" evidence="2">
    <location>
        <begin position="56"/>
        <end position="77"/>
    </location>
</feature>
<feature type="compositionally biased region" description="Polar residues" evidence="1">
    <location>
        <begin position="1"/>
        <end position="15"/>
    </location>
</feature>
<proteinExistence type="predicted"/>
<feature type="transmembrane region" description="Helical" evidence="2">
    <location>
        <begin position="29"/>
        <end position="50"/>
    </location>
</feature>